<dbReference type="GO" id="GO:0042545">
    <property type="term" value="P:cell wall modification"/>
    <property type="evidence" value="ECO:0007669"/>
    <property type="project" value="InterPro"/>
</dbReference>
<evidence type="ECO:0000256" key="1">
    <source>
        <dbReference type="ARBA" id="ARBA00004613"/>
    </source>
</evidence>
<name>A0A1E1L478_9HELO</name>
<dbReference type="UniPathway" id="UPA00545">
    <property type="reaction ID" value="UER00823"/>
</dbReference>
<feature type="domain" description="Pectinesterase catalytic" evidence="11">
    <location>
        <begin position="53"/>
        <end position="319"/>
    </location>
</feature>
<evidence type="ECO:0000256" key="9">
    <source>
        <dbReference type="ARBA" id="ARBA00047928"/>
    </source>
</evidence>
<feature type="signal peptide" evidence="10">
    <location>
        <begin position="1"/>
        <end position="16"/>
    </location>
</feature>
<dbReference type="EMBL" id="FJUX01000068">
    <property type="protein sequence ID" value="CZT04398.1"/>
    <property type="molecule type" value="Genomic_DNA"/>
</dbReference>
<dbReference type="InterPro" id="IPR000070">
    <property type="entry name" value="Pectinesterase_cat"/>
</dbReference>
<evidence type="ECO:0000256" key="8">
    <source>
        <dbReference type="ARBA" id="ARBA00023085"/>
    </source>
</evidence>
<keyword evidence="6 10" id="KW-0732">Signal</keyword>
<evidence type="ECO:0000313" key="13">
    <source>
        <dbReference type="Proteomes" id="UP000178912"/>
    </source>
</evidence>
<sequence length="350" mass="37889">MRSFLSVALLFSLVTASPHKSHKKVSVSSQAQAADHSKPPAGAIVVDPTGAVAGSFKTVQEGSNALKNGSKPLTLFIMGGTYNEQVYFPPLNVSLVVIGQTSDPKSYESNKVTIVNNISRNNVTLNDLTATVRNWVANSKFYNINMVNNFGHSRVNGQNLALSAQATNQGYYGCQFIGYQDTILAELGTQLYAKSKIEGVVDFIFGTSAKAWFDGVDIRTFDRGYITASGRANSSNPSWYVINQSTVDKRDHNVSDGSAFLGRPWKAYARAVFQNTHLGSNVNASGWSQWNATLPNTEFSFLAEFNNSGPGAEKSGRAAFARQLDAPIDITSILGASWKSSSYVDLSYMS</sequence>
<organism evidence="12 13">
    <name type="scientific">Rhynchosporium agropyri</name>
    <dbReference type="NCBI Taxonomy" id="914238"/>
    <lineage>
        <taxon>Eukaryota</taxon>
        <taxon>Fungi</taxon>
        <taxon>Dikarya</taxon>
        <taxon>Ascomycota</taxon>
        <taxon>Pezizomycotina</taxon>
        <taxon>Leotiomycetes</taxon>
        <taxon>Helotiales</taxon>
        <taxon>Ploettnerulaceae</taxon>
        <taxon>Rhynchosporium</taxon>
    </lineage>
</organism>
<keyword evidence="13" id="KW-1185">Reference proteome</keyword>
<dbReference type="EC" id="3.1.1.11" evidence="4"/>
<evidence type="ECO:0000256" key="10">
    <source>
        <dbReference type="SAM" id="SignalP"/>
    </source>
</evidence>
<evidence type="ECO:0000256" key="7">
    <source>
        <dbReference type="ARBA" id="ARBA00022801"/>
    </source>
</evidence>
<dbReference type="PANTHER" id="PTHR31321:SF127">
    <property type="entry name" value="PECTINESTERASE"/>
    <property type="match status" value="1"/>
</dbReference>
<reference evidence="13" key="1">
    <citation type="submission" date="2016-03" db="EMBL/GenBank/DDBJ databases">
        <authorList>
            <person name="Guldener U."/>
        </authorList>
    </citation>
    <scope>NUCLEOTIDE SEQUENCE [LARGE SCALE GENOMIC DNA]</scope>
    <source>
        <strain evidence="13">04CH-RAC-A.6.1</strain>
    </source>
</reference>
<dbReference type="FunFam" id="2.160.20.10:FF:000014">
    <property type="entry name" value="Pectinesterase"/>
    <property type="match status" value="1"/>
</dbReference>
<comment type="similarity">
    <text evidence="3">Belongs to the pectinesterase family.</text>
</comment>
<keyword evidence="5" id="KW-0964">Secreted</keyword>
<comment type="catalytic activity">
    <reaction evidence="9">
        <text>[(1-&gt;4)-alpha-D-galacturonosyl methyl ester](n) + n H2O = [(1-&gt;4)-alpha-D-galacturonosyl](n) + n methanol + n H(+)</text>
        <dbReference type="Rhea" id="RHEA:22380"/>
        <dbReference type="Rhea" id="RHEA-COMP:14570"/>
        <dbReference type="Rhea" id="RHEA-COMP:14573"/>
        <dbReference type="ChEBI" id="CHEBI:15377"/>
        <dbReference type="ChEBI" id="CHEBI:15378"/>
        <dbReference type="ChEBI" id="CHEBI:17790"/>
        <dbReference type="ChEBI" id="CHEBI:140522"/>
        <dbReference type="ChEBI" id="CHEBI:140523"/>
        <dbReference type="EC" id="3.1.1.11"/>
    </reaction>
</comment>
<evidence type="ECO:0000256" key="5">
    <source>
        <dbReference type="ARBA" id="ARBA00022525"/>
    </source>
</evidence>
<comment type="pathway">
    <text evidence="2">Glycan metabolism; pectin degradation; 2-dehydro-3-deoxy-D-gluconate from pectin: step 1/5.</text>
</comment>
<evidence type="ECO:0000256" key="3">
    <source>
        <dbReference type="ARBA" id="ARBA00008891"/>
    </source>
</evidence>
<gene>
    <name evidence="12" type="ORF">RAG0_10882</name>
</gene>
<dbReference type="Proteomes" id="UP000178912">
    <property type="component" value="Unassembled WGS sequence"/>
</dbReference>
<dbReference type="PANTHER" id="PTHR31321">
    <property type="entry name" value="ACYL-COA THIOESTER HYDROLASE YBHC-RELATED"/>
    <property type="match status" value="1"/>
</dbReference>
<protein>
    <recommendedName>
        <fullName evidence="4">pectinesterase</fullName>
        <ecNumber evidence="4">3.1.1.11</ecNumber>
    </recommendedName>
</protein>
<evidence type="ECO:0000256" key="2">
    <source>
        <dbReference type="ARBA" id="ARBA00005184"/>
    </source>
</evidence>
<dbReference type="Gene3D" id="2.160.20.10">
    <property type="entry name" value="Single-stranded right-handed beta-helix, Pectin lyase-like"/>
    <property type="match status" value="1"/>
</dbReference>
<feature type="chain" id="PRO_5011116745" description="pectinesterase" evidence="10">
    <location>
        <begin position="17"/>
        <end position="350"/>
    </location>
</feature>
<dbReference type="GO" id="GO:0030599">
    <property type="term" value="F:pectinesterase activity"/>
    <property type="evidence" value="ECO:0007669"/>
    <property type="project" value="UniProtKB-EC"/>
</dbReference>
<accession>A0A1E1L478</accession>
<dbReference type="OrthoDB" id="1546079at2759"/>
<comment type="subcellular location">
    <subcellularLocation>
        <location evidence="1">Secreted</location>
    </subcellularLocation>
</comment>
<evidence type="ECO:0000256" key="4">
    <source>
        <dbReference type="ARBA" id="ARBA00013229"/>
    </source>
</evidence>
<proteinExistence type="inferred from homology"/>
<evidence type="ECO:0000313" key="12">
    <source>
        <dbReference type="EMBL" id="CZT04398.1"/>
    </source>
</evidence>
<dbReference type="SUPFAM" id="SSF51126">
    <property type="entry name" value="Pectin lyase-like"/>
    <property type="match status" value="1"/>
</dbReference>
<keyword evidence="8" id="KW-0063">Aspartyl esterase</keyword>
<dbReference type="InterPro" id="IPR012334">
    <property type="entry name" value="Pectin_lyas_fold"/>
</dbReference>
<evidence type="ECO:0000256" key="6">
    <source>
        <dbReference type="ARBA" id="ARBA00022729"/>
    </source>
</evidence>
<dbReference type="InterPro" id="IPR011050">
    <property type="entry name" value="Pectin_lyase_fold/virulence"/>
</dbReference>
<dbReference type="Pfam" id="PF01095">
    <property type="entry name" value="Pectinesterase"/>
    <property type="match status" value="1"/>
</dbReference>
<evidence type="ECO:0000259" key="11">
    <source>
        <dbReference type="Pfam" id="PF01095"/>
    </source>
</evidence>
<keyword evidence="7" id="KW-0378">Hydrolase</keyword>
<dbReference type="GO" id="GO:0005576">
    <property type="term" value="C:extracellular region"/>
    <property type="evidence" value="ECO:0007669"/>
    <property type="project" value="UniProtKB-SubCell"/>
</dbReference>
<dbReference type="GO" id="GO:0045490">
    <property type="term" value="P:pectin catabolic process"/>
    <property type="evidence" value="ECO:0007669"/>
    <property type="project" value="UniProtKB-UniPathway"/>
</dbReference>
<dbReference type="AlphaFoldDB" id="A0A1E1L478"/>